<dbReference type="AlphaFoldDB" id="A0A016QKY4"/>
<dbReference type="EC" id="2.7.13.3" evidence="3"/>
<dbReference type="InterPro" id="IPR004358">
    <property type="entry name" value="Sig_transdc_His_kin-like_C"/>
</dbReference>
<evidence type="ECO:0000256" key="4">
    <source>
        <dbReference type="ARBA" id="ARBA00022553"/>
    </source>
</evidence>
<dbReference type="InterPro" id="IPR000014">
    <property type="entry name" value="PAS"/>
</dbReference>
<dbReference type="InterPro" id="IPR006189">
    <property type="entry name" value="CHASE_dom"/>
</dbReference>
<dbReference type="SMART" id="SM01079">
    <property type="entry name" value="CHASE"/>
    <property type="match status" value="1"/>
</dbReference>
<evidence type="ECO:0000313" key="15">
    <source>
        <dbReference type="EMBL" id="EYB66718.1"/>
    </source>
</evidence>
<evidence type="ECO:0000313" key="16">
    <source>
        <dbReference type="Proteomes" id="UP000020492"/>
    </source>
</evidence>
<dbReference type="eggNOG" id="COG2202">
    <property type="taxonomic scope" value="Bacteria"/>
</dbReference>
<accession>A0A016QKY4</accession>
<dbReference type="PROSITE" id="PS50109">
    <property type="entry name" value="HIS_KIN"/>
    <property type="match status" value="1"/>
</dbReference>
<keyword evidence="5" id="KW-0808">Transferase</keyword>
<evidence type="ECO:0000256" key="10">
    <source>
        <dbReference type="SAM" id="Coils"/>
    </source>
</evidence>
<protein>
    <recommendedName>
        <fullName evidence="3">histidine kinase</fullName>
        <ecNumber evidence="3">2.7.13.3</ecNumber>
    </recommendedName>
</protein>
<dbReference type="PROSITE" id="PS50839">
    <property type="entry name" value="CHASE"/>
    <property type="match status" value="1"/>
</dbReference>
<evidence type="ECO:0000259" key="13">
    <source>
        <dbReference type="PROSITE" id="PS50113"/>
    </source>
</evidence>
<dbReference type="SUPFAM" id="SSF55874">
    <property type="entry name" value="ATPase domain of HSP90 chaperone/DNA topoisomerase II/histidine kinase"/>
    <property type="match status" value="1"/>
</dbReference>
<dbReference type="Gene3D" id="3.30.450.20">
    <property type="entry name" value="PAS domain"/>
    <property type="match status" value="3"/>
</dbReference>
<dbReference type="NCBIfam" id="TIGR00229">
    <property type="entry name" value="sensory_box"/>
    <property type="match status" value="2"/>
</dbReference>
<dbReference type="FunFam" id="3.30.565.10:FF:000006">
    <property type="entry name" value="Sensor histidine kinase WalK"/>
    <property type="match status" value="1"/>
</dbReference>
<name>A0A016QKY4_9DEIO</name>
<dbReference type="GO" id="GO:0007234">
    <property type="term" value="P:osmosensory signaling via phosphorelay pathway"/>
    <property type="evidence" value="ECO:0007669"/>
    <property type="project" value="TreeGrafter"/>
</dbReference>
<evidence type="ECO:0000256" key="9">
    <source>
        <dbReference type="ARBA" id="ARBA00023136"/>
    </source>
</evidence>
<comment type="subcellular location">
    <subcellularLocation>
        <location evidence="2">Membrane</location>
    </subcellularLocation>
</comment>
<organism evidence="15 16">
    <name type="scientific">Deinococcus phoenicis</name>
    <dbReference type="NCBI Taxonomy" id="1476583"/>
    <lineage>
        <taxon>Bacteria</taxon>
        <taxon>Thermotogati</taxon>
        <taxon>Deinococcota</taxon>
        <taxon>Deinococci</taxon>
        <taxon>Deinococcales</taxon>
        <taxon>Deinococcaceae</taxon>
        <taxon>Deinococcus</taxon>
    </lineage>
</organism>
<dbReference type="SUPFAM" id="SSF47384">
    <property type="entry name" value="Homodimeric domain of signal transducing histidine kinase"/>
    <property type="match status" value="1"/>
</dbReference>
<dbReference type="Pfam" id="PF03924">
    <property type="entry name" value="CHASE"/>
    <property type="match status" value="1"/>
</dbReference>
<dbReference type="Gene3D" id="3.30.450.350">
    <property type="entry name" value="CHASE domain"/>
    <property type="match status" value="1"/>
</dbReference>
<dbReference type="FunFam" id="3.30.450.20:FF:000099">
    <property type="entry name" value="Sensory box sensor histidine kinase"/>
    <property type="match status" value="1"/>
</dbReference>
<dbReference type="PANTHER" id="PTHR42878">
    <property type="entry name" value="TWO-COMPONENT HISTIDINE KINASE"/>
    <property type="match status" value="1"/>
</dbReference>
<dbReference type="eggNOG" id="COG4251">
    <property type="taxonomic scope" value="Bacteria"/>
</dbReference>
<evidence type="ECO:0000256" key="6">
    <source>
        <dbReference type="ARBA" id="ARBA00022692"/>
    </source>
</evidence>
<evidence type="ECO:0000259" key="12">
    <source>
        <dbReference type="PROSITE" id="PS50112"/>
    </source>
</evidence>
<evidence type="ECO:0000259" key="14">
    <source>
        <dbReference type="PROSITE" id="PS50839"/>
    </source>
</evidence>
<dbReference type="PROSITE" id="PS50112">
    <property type="entry name" value="PAS"/>
    <property type="match status" value="1"/>
</dbReference>
<dbReference type="InterPro" id="IPR042240">
    <property type="entry name" value="CHASE_sf"/>
</dbReference>
<dbReference type="SUPFAM" id="SSF55785">
    <property type="entry name" value="PYP-like sensor domain (PAS domain)"/>
    <property type="match status" value="3"/>
</dbReference>
<dbReference type="SMART" id="SM00091">
    <property type="entry name" value="PAS"/>
    <property type="match status" value="3"/>
</dbReference>
<dbReference type="SMART" id="SM00086">
    <property type="entry name" value="PAC"/>
    <property type="match status" value="2"/>
</dbReference>
<dbReference type="InterPro" id="IPR001610">
    <property type="entry name" value="PAC"/>
</dbReference>
<dbReference type="PRINTS" id="PR00344">
    <property type="entry name" value="BCTRLSENSOR"/>
</dbReference>
<evidence type="ECO:0000256" key="8">
    <source>
        <dbReference type="ARBA" id="ARBA00022989"/>
    </source>
</evidence>
<keyword evidence="16" id="KW-1185">Reference proteome</keyword>
<keyword evidence="6" id="KW-0812">Transmembrane</keyword>
<dbReference type="PROSITE" id="PS50113">
    <property type="entry name" value="PAC"/>
    <property type="match status" value="1"/>
</dbReference>
<dbReference type="GO" id="GO:0030295">
    <property type="term" value="F:protein kinase activator activity"/>
    <property type="evidence" value="ECO:0007669"/>
    <property type="project" value="TreeGrafter"/>
</dbReference>
<keyword evidence="8" id="KW-1133">Transmembrane helix</keyword>
<dbReference type="PANTHER" id="PTHR42878:SF15">
    <property type="entry name" value="BACTERIOPHYTOCHROME"/>
    <property type="match status" value="1"/>
</dbReference>
<dbReference type="InterPro" id="IPR036097">
    <property type="entry name" value="HisK_dim/P_sf"/>
</dbReference>
<dbReference type="eggNOG" id="COG3829">
    <property type="taxonomic scope" value="Bacteria"/>
</dbReference>
<dbReference type="InterPro" id="IPR005467">
    <property type="entry name" value="His_kinase_dom"/>
</dbReference>
<evidence type="ECO:0000256" key="5">
    <source>
        <dbReference type="ARBA" id="ARBA00022679"/>
    </source>
</evidence>
<dbReference type="InterPro" id="IPR000700">
    <property type="entry name" value="PAS-assoc_C"/>
</dbReference>
<dbReference type="GO" id="GO:0000156">
    <property type="term" value="F:phosphorelay response regulator activity"/>
    <property type="evidence" value="ECO:0007669"/>
    <property type="project" value="TreeGrafter"/>
</dbReference>
<dbReference type="EMBL" id="JHAC01000070">
    <property type="protein sequence ID" value="EYB66718.1"/>
    <property type="molecule type" value="Genomic_DNA"/>
</dbReference>
<feature type="domain" description="Histidine kinase" evidence="11">
    <location>
        <begin position="889"/>
        <end position="1103"/>
    </location>
</feature>
<dbReference type="Gene3D" id="1.10.287.130">
    <property type="match status" value="1"/>
</dbReference>
<dbReference type="Pfam" id="PF00512">
    <property type="entry name" value="HisKA"/>
    <property type="match status" value="1"/>
</dbReference>
<proteinExistence type="predicted"/>
<keyword evidence="7" id="KW-0418">Kinase</keyword>
<evidence type="ECO:0000256" key="3">
    <source>
        <dbReference type="ARBA" id="ARBA00012438"/>
    </source>
</evidence>
<evidence type="ECO:0000256" key="2">
    <source>
        <dbReference type="ARBA" id="ARBA00004370"/>
    </source>
</evidence>
<dbReference type="SUPFAM" id="SSF55781">
    <property type="entry name" value="GAF domain-like"/>
    <property type="match status" value="1"/>
</dbReference>
<dbReference type="GO" id="GO:0000155">
    <property type="term" value="F:phosphorelay sensor kinase activity"/>
    <property type="evidence" value="ECO:0007669"/>
    <property type="project" value="InterPro"/>
</dbReference>
<dbReference type="Pfam" id="PF08447">
    <property type="entry name" value="PAS_3"/>
    <property type="match status" value="1"/>
</dbReference>
<dbReference type="Pfam" id="PF00989">
    <property type="entry name" value="PAS"/>
    <property type="match status" value="2"/>
</dbReference>
<comment type="caution">
    <text evidence="15">The sequence shown here is derived from an EMBL/GenBank/DDBJ whole genome shotgun (WGS) entry which is preliminary data.</text>
</comment>
<dbReference type="CDD" id="cd00130">
    <property type="entry name" value="PAS"/>
    <property type="match status" value="3"/>
</dbReference>
<dbReference type="Gene3D" id="3.30.565.10">
    <property type="entry name" value="Histidine kinase-like ATPase, C-terminal domain"/>
    <property type="match status" value="1"/>
</dbReference>
<gene>
    <name evidence="15" type="ORF">DEIPH_ctg079orf0122</name>
</gene>
<dbReference type="CDD" id="cd00082">
    <property type="entry name" value="HisKA"/>
    <property type="match status" value="1"/>
</dbReference>
<dbReference type="Proteomes" id="UP000020492">
    <property type="component" value="Unassembled WGS sequence"/>
</dbReference>
<keyword evidence="9" id="KW-0472">Membrane</keyword>
<dbReference type="SMART" id="SM00387">
    <property type="entry name" value="HATPase_c"/>
    <property type="match status" value="1"/>
</dbReference>
<dbReference type="InterPro" id="IPR013655">
    <property type="entry name" value="PAS_fold_3"/>
</dbReference>
<evidence type="ECO:0000259" key="11">
    <source>
        <dbReference type="PROSITE" id="PS50109"/>
    </source>
</evidence>
<dbReference type="Pfam" id="PF02518">
    <property type="entry name" value="HATPase_c"/>
    <property type="match status" value="1"/>
</dbReference>
<dbReference type="STRING" id="1476583.DEIPH_ctg079orf0122"/>
<evidence type="ECO:0000256" key="1">
    <source>
        <dbReference type="ARBA" id="ARBA00000085"/>
    </source>
</evidence>
<dbReference type="SMART" id="SM00388">
    <property type="entry name" value="HisKA"/>
    <property type="match status" value="1"/>
</dbReference>
<dbReference type="PATRIC" id="fig|1476583.3.peg.3351"/>
<dbReference type="RefSeq" id="WP_321163353.1">
    <property type="nucleotide sequence ID" value="NZ_JHAC01000070.1"/>
</dbReference>
<dbReference type="GO" id="GO:0016020">
    <property type="term" value="C:membrane"/>
    <property type="evidence" value="ECO:0007669"/>
    <property type="project" value="UniProtKB-SubCell"/>
</dbReference>
<evidence type="ECO:0000256" key="7">
    <source>
        <dbReference type="ARBA" id="ARBA00022777"/>
    </source>
</evidence>
<dbReference type="FunFam" id="1.10.287.130:FF:000070">
    <property type="entry name" value="Histidine kinase sensor protein"/>
    <property type="match status" value="1"/>
</dbReference>
<feature type="domain" description="PAC" evidence="13">
    <location>
        <begin position="647"/>
        <end position="699"/>
    </location>
</feature>
<dbReference type="eggNOG" id="COG2203">
    <property type="taxonomic scope" value="Bacteria"/>
</dbReference>
<keyword evidence="10" id="KW-0175">Coiled coil</keyword>
<feature type="domain" description="PAS" evidence="12">
    <location>
        <begin position="312"/>
        <end position="359"/>
    </location>
</feature>
<dbReference type="InterPro" id="IPR035965">
    <property type="entry name" value="PAS-like_dom_sf"/>
</dbReference>
<dbReference type="InterPro" id="IPR036890">
    <property type="entry name" value="HATPase_C_sf"/>
</dbReference>
<dbReference type="GO" id="GO:0006355">
    <property type="term" value="P:regulation of DNA-templated transcription"/>
    <property type="evidence" value="ECO:0007669"/>
    <property type="project" value="InterPro"/>
</dbReference>
<keyword evidence="4" id="KW-0597">Phosphoprotein</keyword>
<dbReference type="InterPro" id="IPR003661">
    <property type="entry name" value="HisK_dim/P_dom"/>
</dbReference>
<dbReference type="InterPro" id="IPR050351">
    <property type="entry name" value="BphY/WalK/GraS-like"/>
</dbReference>
<reference evidence="15 16" key="1">
    <citation type="submission" date="2014-03" db="EMBL/GenBank/DDBJ databases">
        <title>Draft genome sequence of Deinococcus phoenicis 1P10ME.</title>
        <authorList>
            <person name="Stepanov V.G."/>
            <person name="Vaishampayan P."/>
            <person name="Venkateswaran K."/>
            <person name="Fox G.E."/>
        </authorList>
    </citation>
    <scope>NUCLEOTIDE SEQUENCE [LARGE SCALE GENOMIC DNA]</scope>
    <source>
        <strain evidence="15 16">1P10ME</strain>
    </source>
</reference>
<feature type="domain" description="CHASE" evidence="14">
    <location>
        <begin position="113"/>
        <end position="204"/>
    </location>
</feature>
<feature type="coiled-coil region" evidence="10">
    <location>
        <begin position="844"/>
        <end position="882"/>
    </location>
</feature>
<comment type="catalytic activity">
    <reaction evidence="1">
        <text>ATP + protein L-histidine = ADP + protein N-phospho-L-histidine.</text>
        <dbReference type="EC" id="2.7.13.3"/>
    </reaction>
</comment>
<dbReference type="InterPro" id="IPR013767">
    <property type="entry name" value="PAS_fold"/>
</dbReference>
<sequence length="1114" mass="122564">MIRSMPRHRRIPLAVLVLVLLLSVFAALLLNRFVLAQQDARFEREVNASASSLRDRLSDYENLLRAARSFWQVQRDPDQATFEAYVDHLDLSRRYPGVLAVGFVRWAEAPGGPQALIERIAPLNDVNRTALGFDMMGEASRRAAILLARDRDAVQVSRHVALVQRGPDGQRLDGLLLFLPVREGGSLRGLLYIALRTDQFLAGLTPPDAMPGVSVRTLLNGEVLGTPAPEENAGFRARTPLQAAGGAWGLEFSAPGSFGRDAVADVPIVVLVVGLLVAGLAFLLTQSQVSARERAEEATRTLAQSRARLERSRAEFEAIFQAIQDSAAFTDAGGRVRLVNRALSEQFGYAPEALVGESLGRLHLDRRLETRSTFQALTTPYRRADESVFSGEAQRSQVTGPHGEALGVLEVIRDVTGRVEAERAVQAGERRSRAVLDAIPHILWVSDPQGQITYVNAQHRERLGRDGVSERVHPEDRATYAQMWEAAYATRARVHAEVRLAVGQNGTYRWFVLRVAPIYAALLGNETGGLEAGGLEAAQVAPAHAVPGSDPARVTEWVASATDIHDRLVAERLAQRNEERYRGVLEGMPQIVWLTDPLGQPTYFNRRWDEYVGPDRSSYGFLSLVHPEDRADYQMRWAAAVKGQRPFEAEHRLLGADGRYRTFVTRGLPVRDGQRQVLEWVGTSTDVDDQVYAESAARLLADVSEQLSTRADDPLASRGGHYHAALDRITQRLAESAGLWGMTPELGLLATSHLDPARVSPAAREATRLALEQVVQSEDPLFAHAAHYPLLHEVNATGAVLYPLIGRDGAMRGVLGLTYRQAPTDRDHDLAYELAKRFATALDNDALRVQAEGARADLQLLNQSLEERVQQRTLELQDANRELEAFSYSVSHDLRTPLRHIVGFGDLLRKDVGAGLSPKSERYLGVITDAAGRMSQLIDDLLEFSRMGRQELRHGPVDLGAVAREVWQTLEPDRAGRDVTAQIGPLPTVQGDPALLTQVFTNLLSNAIKYTRTREHARVEVSARVEAQEVTVTVRDNGVGFDPKYTDKLFGVFQRLHRAEEFEGTGIGLANVRRIVTRHGGRVRAEAVPGEGAAFHVTLPLIAPLTPALDGGTA</sequence>
<dbReference type="InterPro" id="IPR003594">
    <property type="entry name" value="HATPase_dom"/>
</dbReference>